<feature type="transmembrane region" description="Helical" evidence="1">
    <location>
        <begin position="12"/>
        <end position="33"/>
    </location>
</feature>
<name>A0A2S7SWU7_9BACT</name>
<evidence type="ECO:0000313" key="2">
    <source>
        <dbReference type="EMBL" id="PQJ11091.1"/>
    </source>
</evidence>
<evidence type="ECO:0000256" key="1">
    <source>
        <dbReference type="SAM" id="Phobius"/>
    </source>
</evidence>
<dbReference type="AlphaFoldDB" id="A0A2S7SWU7"/>
<gene>
    <name evidence="2" type="ORF">CJD36_014075</name>
</gene>
<protein>
    <submittedName>
        <fullName evidence="2">Uncharacterized protein</fullName>
    </submittedName>
</protein>
<keyword evidence="1" id="KW-0472">Membrane</keyword>
<sequence>MVVDYVNSPDHRVLPVVIFAASITIACIILFWLPLKRKAVKIVISDDTIIVSSFLGIGPKHEFLLSAFTGFVYFDDNYQNYSFQRLYLLINQQKVVGLSGFYHKNYNELKQTLSQKVPDHGVTIYNFSDELIDAFL</sequence>
<organism evidence="2 3">
    <name type="scientific">Flavipsychrobacter stenotrophus</name>
    <dbReference type="NCBI Taxonomy" id="2077091"/>
    <lineage>
        <taxon>Bacteria</taxon>
        <taxon>Pseudomonadati</taxon>
        <taxon>Bacteroidota</taxon>
        <taxon>Chitinophagia</taxon>
        <taxon>Chitinophagales</taxon>
        <taxon>Chitinophagaceae</taxon>
        <taxon>Flavipsychrobacter</taxon>
    </lineage>
</organism>
<proteinExistence type="predicted"/>
<dbReference type="EMBL" id="PPSL01000003">
    <property type="protein sequence ID" value="PQJ11091.1"/>
    <property type="molecule type" value="Genomic_DNA"/>
</dbReference>
<comment type="caution">
    <text evidence="2">The sequence shown here is derived from an EMBL/GenBank/DDBJ whole genome shotgun (WGS) entry which is preliminary data.</text>
</comment>
<dbReference type="Proteomes" id="UP000239872">
    <property type="component" value="Unassembled WGS sequence"/>
</dbReference>
<keyword evidence="1" id="KW-1133">Transmembrane helix</keyword>
<accession>A0A2S7SWU7</accession>
<reference evidence="2 3" key="1">
    <citation type="submission" date="2018-01" db="EMBL/GenBank/DDBJ databases">
        <title>A novel member of the phylum Bacteroidetes isolated from glacier ice.</title>
        <authorList>
            <person name="Liu Q."/>
            <person name="Xin Y.-H."/>
        </authorList>
    </citation>
    <scope>NUCLEOTIDE SEQUENCE [LARGE SCALE GENOMIC DNA]</scope>
    <source>
        <strain evidence="2 3">RB1R16</strain>
    </source>
</reference>
<keyword evidence="3" id="KW-1185">Reference proteome</keyword>
<evidence type="ECO:0000313" key="3">
    <source>
        <dbReference type="Proteomes" id="UP000239872"/>
    </source>
</evidence>
<keyword evidence="1" id="KW-0812">Transmembrane</keyword>